<evidence type="ECO:0000313" key="2">
    <source>
        <dbReference type="Proteomes" id="UP000683551"/>
    </source>
</evidence>
<name>A0A9E6SXK1_9PROT</name>
<evidence type="ECO:0000313" key="1">
    <source>
        <dbReference type="EMBL" id="QWY77513.1"/>
    </source>
</evidence>
<dbReference type="RefSeq" id="WP_273144790.1">
    <property type="nucleotide sequence ID" value="NZ_CP053675.1"/>
</dbReference>
<dbReference type="PROSITE" id="PS51257">
    <property type="entry name" value="PROKAR_LIPOPROTEIN"/>
    <property type="match status" value="1"/>
</dbReference>
<proteinExistence type="predicted"/>
<reference evidence="1" key="1">
    <citation type="submission" date="2021-02" db="EMBL/GenBank/DDBJ databases">
        <title>Comparative genomics of Ferrovum myxofaciens strains, predominant extremophile bacteria forming large biofilm stalactites in acid mine ecosystems.</title>
        <authorList>
            <person name="Burkartova K."/>
            <person name="Ridl J."/>
            <person name="Pajer P."/>
            <person name="Falteisek L."/>
        </authorList>
    </citation>
    <scope>NUCLEOTIDE SEQUENCE</scope>
    <source>
        <strain evidence="1">MI1III</strain>
    </source>
</reference>
<dbReference type="Proteomes" id="UP000683551">
    <property type="component" value="Chromosome"/>
</dbReference>
<protein>
    <recommendedName>
        <fullName evidence="3">Lipoprotein</fullName>
    </recommendedName>
</protein>
<dbReference type="EMBL" id="CP071137">
    <property type="protein sequence ID" value="QWY77513.1"/>
    <property type="molecule type" value="Genomic_DNA"/>
</dbReference>
<dbReference type="AlphaFoldDB" id="A0A9E6SXK1"/>
<accession>A0A9E6SXK1</accession>
<sequence>MKVIHIGVLLTAATLASGCATYLNEKTQPVNVSTSNGQVIKGTVNGVEFSAPGIVFLNRENSYKIFSTNTPGCVQKTVAQQHVSGSYFGNGVFGSGIIPSGSVGTLTDNFTGKMWKYDDNIVIYCGINTPK</sequence>
<organism evidence="1 2">
    <name type="scientific">Ferrovum myxofaciens</name>
    <dbReference type="NCBI Taxonomy" id="416213"/>
    <lineage>
        <taxon>Bacteria</taxon>
        <taxon>Pseudomonadati</taxon>
        <taxon>Pseudomonadota</taxon>
        <taxon>Betaproteobacteria</taxon>
        <taxon>Ferrovales</taxon>
        <taxon>Ferrovaceae</taxon>
        <taxon>Ferrovum</taxon>
    </lineage>
</organism>
<gene>
    <name evidence="1" type="ORF">JZL65_00025</name>
</gene>
<evidence type="ECO:0008006" key="3">
    <source>
        <dbReference type="Google" id="ProtNLM"/>
    </source>
</evidence>